<dbReference type="EMBL" id="BAAALS010000010">
    <property type="protein sequence ID" value="GAA1753270.1"/>
    <property type="molecule type" value="Genomic_DNA"/>
</dbReference>
<feature type="region of interest" description="Disordered" evidence="1">
    <location>
        <begin position="71"/>
        <end position="96"/>
    </location>
</feature>
<keyword evidence="2" id="KW-0472">Membrane</keyword>
<feature type="domain" description="GerMN" evidence="3">
    <location>
        <begin position="135"/>
        <end position="221"/>
    </location>
</feature>
<evidence type="ECO:0000313" key="4">
    <source>
        <dbReference type="EMBL" id="GAA1753270.1"/>
    </source>
</evidence>
<evidence type="ECO:0000259" key="3">
    <source>
        <dbReference type="SMART" id="SM00909"/>
    </source>
</evidence>
<proteinExistence type="predicted"/>
<dbReference type="RefSeq" id="WP_344080560.1">
    <property type="nucleotide sequence ID" value="NZ_BAAALS010000010.1"/>
</dbReference>
<organism evidence="4 5">
    <name type="scientific">Luedemannella helvata</name>
    <dbReference type="NCBI Taxonomy" id="349315"/>
    <lineage>
        <taxon>Bacteria</taxon>
        <taxon>Bacillati</taxon>
        <taxon>Actinomycetota</taxon>
        <taxon>Actinomycetes</taxon>
        <taxon>Micromonosporales</taxon>
        <taxon>Micromonosporaceae</taxon>
        <taxon>Luedemannella</taxon>
    </lineage>
</organism>
<dbReference type="InterPro" id="IPR019606">
    <property type="entry name" value="GerMN"/>
</dbReference>
<name>A0ABN2KDI5_9ACTN</name>
<keyword evidence="5" id="KW-1185">Reference proteome</keyword>
<gene>
    <name evidence="4" type="ORF">GCM10009681_25340</name>
</gene>
<reference evidence="4 5" key="1">
    <citation type="journal article" date="2019" name="Int. J. Syst. Evol. Microbiol.">
        <title>The Global Catalogue of Microorganisms (GCM) 10K type strain sequencing project: providing services to taxonomists for standard genome sequencing and annotation.</title>
        <authorList>
            <consortium name="The Broad Institute Genomics Platform"/>
            <consortium name="The Broad Institute Genome Sequencing Center for Infectious Disease"/>
            <person name="Wu L."/>
            <person name="Ma J."/>
        </authorList>
    </citation>
    <scope>NUCLEOTIDE SEQUENCE [LARGE SCALE GENOMIC DNA]</scope>
    <source>
        <strain evidence="4 5">JCM 13249</strain>
    </source>
</reference>
<comment type="caution">
    <text evidence="4">The sequence shown here is derived from an EMBL/GenBank/DDBJ whole genome shotgun (WGS) entry which is preliminary data.</text>
</comment>
<keyword evidence="2" id="KW-0812">Transmembrane</keyword>
<feature type="transmembrane region" description="Helical" evidence="2">
    <location>
        <begin position="45"/>
        <end position="66"/>
    </location>
</feature>
<protein>
    <recommendedName>
        <fullName evidence="3">GerMN domain-containing protein</fullName>
    </recommendedName>
</protein>
<dbReference type="SMART" id="SM00909">
    <property type="entry name" value="Germane"/>
    <property type="match status" value="1"/>
</dbReference>
<dbReference type="Proteomes" id="UP001500655">
    <property type="component" value="Unassembled WGS sequence"/>
</dbReference>
<evidence type="ECO:0000256" key="1">
    <source>
        <dbReference type="SAM" id="MobiDB-lite"/>
    </source>
</evidence>
<keyword evidence="2" id="KW-1133">Transmembrane helix</keyword>
<evidence type="ECO:0000313" key="5">
    <source>
        <dbReference type="Proteomes" id="UP001500655"/>
    </source>
</evidence>
<accession>A0ABN2KDI5</accession>
<sequence length="337" mass="35166">MTGAPMEDRLREALAARAGRVQPAPDALPTIRGRIRARRGRRRRAFLASAATLATTVAATVGVMAVREAAAPPGPLPDVSAATPATGNPSPPPGETARLPVYWIGPDPAAHPLRDVLYREFQTLPVTTDTLAERVRAAVTAAVSGEPLDPDYRSGWPAGVTVRGVRVGESAVTVDLAGVRVDADNPAGAAAVRQLVWTVTAASNLPDVQLRVDGRQVTTLWSEVPVGGTLRRADADKVLAPVWLISPQQGDTVDRAFDVQLAGFLPDGAVRVQLRDATGALVASRDAVLDDTDPHQGDAVVRISLPDGYRPGPATLSVAAAGAPDTPLDDHEIVLPG</sequence>
<evidence type="ECO:0000256" key="2">
    <source>
        <dbReference type="SAM" id="Phobius"/>
    </source>
</evidence>
<dbReference type="Pfam" id="PF10646">
    <property type="entry name" value="Germane"/>
    <property type="match status" value="1"/>
</dbReference>